<feature type="transmembrane region" description="Helical" evidence="1">
    <location>
        <begin position="91"/>
        <end position="111"/>
    </location>
</feature>
<dbReference type="InterPro" id="IPR045122">
    <property type="entry name" value="Csc1-like"/>
</dbReference>
<accession>A0A8T3AMN2</accession>
<dbReference type="Pfam" id="PF14703">
    <property type="entry name" value="PHM7_cyt"/>
    <property type="match status" value="1"/>
</dbReference>
<dbReference type="PANTHER" id="PTHR13018">
    <property type="entry name" value="PROBABLE MEMBRANE PROTEIN DUF221-RELATED"/>
    <property type="match status" value="1"/>
</dbReference>
<keyword evidence="1" id="KW-0812">Transmembrane</keyword>
<keyword evidence="1" id="KW-0472">Membrane</keyword>
<organism evidence="4 5">
    <name type="scientific">Dendrobium nobile</name>
    <name type="common">Orchid</name>
    <dbReference type="NCBI Taxonomy" id="94219"/>
    <lineage>
        <taxon>Eukaryota</taxon>
        <taxon>Viridiplantae</taxon>
        <taxon>Streptophyta</taxon>
        <taxon>Embryophyta</taxon>
        <taxon>Tracheophyta</taxon>
        <taxon>Spermatophyta</taxon>
        <taxon>Magnoliopsida</taxon>
        <taxon>Liliopsida</taxon>
        <taxon>Asparagales</taxon>
        <taxon>Orchidaceae</taxon>
        <taxon>Epidendroideae</taxon>
        <taxon>Malaxideae</taxon>
        <taxon>Dendrobiinae</taxon>
        <taxon>Dendrobium</taxon>
    </lineage>
</organism>
<feature type="transmembrane region" description="Helical" evidence="1">
    <location>
        <begin position="145"/>
        <end position="164"/>
    </location>
</feature>
<evidence type="ECO:0000259" key="2">
    <source>
        <dbReference type="Pfam" id="PF13967"/>
    </source>
</evidence>
<protein>
    <recommendedName>
        <fullName evidence="6">CSC1-like protein</fullName>
    </recommendedName>
</protein>
<keyword evidence="5" id="KW-1185">Reference proteome</keyword>
<evidence type="ECO:0000313" key="4">
    <source>
        <dbReference type="EMBL" id="KAI0497507.1"/>
    </source>
</evidence>
<dbReference type="SMR" id="A0A8T3AMN2"/>
<dbReference type="InterPro" id="IPR027815">
    <property type="entry name" value="CSC1/OSCA1-like_cyt"/>
</dbReference>
<dbReference type="OrthoDB" id="767460at2759"/>
<evidence type="ECO:0000256" key="1">
    <source>
        <dbReference type="SAM" id="Phobius"/>
    </source>
</evidence>
<name>A0A8T3AMN2_DENNO</name>
<dbReference type="EMBL" id="JAGYWB010000015">
    <property type="protein sequence ID" value="KAI0497507.1"/>
    <property type="molecule type" value="Genomic_DNA"/>
</dbReference>
<gene>
    <name evidence="4" type="ORF">KFK09_020736</name>
</gene>
<dbReference type="GO" id="GO:0005227">
    <property type="term" value="F:calcium-activated cation channel activity"/>
    <property type="evidence" value="ECO:0007669"/>
    <property type="project" value="InterPro"/>
</dbReference>
<keyword evidence="1" id="KW-1133">Transmembrane helix</keyword>
<sequence length="322" mass="37110">MKAESLLASAGINIGLALLIFTLFSVLKKQPFTAPIYFNRRIAAGEELPIDRHFSLRRLCPSVSWIPLAFRLSEEDVIRQRGLDAFVVLRLFKLGINFFTVCSLLGLLILAPVNYASQRYSTSNIISHSMDSFTISNVPKGSNRLWVHFSCLCFLTFYALSMLYKEYKGVLNKRIQCIGIQRHRPDYFTILVRGIPLCEEHNAHGCSVDHFFSKHYPSTYQAFEMIYEGKTIEELQKQAASIERKIVKSHQKPIKQLCRGFICNALCGIFKSHSVHPEFYEEKLKELCQRVRVQQCEVHLKAKIEGERVPEKIHLMDKKLHL</sequence>
<evidence type="ECO:0000313" key="5">
    <source>
        <dbReference type="Proteomes" id="UP000829196"/>
    </source>
</evidence>
<evidence type="ECO:0008006" key="6">
    <source>
        <dbReference type="Google" id="ProtNLM"/>
    </source>
</evidence>
<dbReference type="Proteomes" id="UP000829196">
    <property type="component" value="Unassembled WGS sequence"/>
</dbReference>
<dbReference type="InterPro" id="IPR032880">
    <property type="entry name" value="CSC1/OSCA1-like_N"/>
</dbReference>
<reference evidence="4" key="1">
    <citation type="journal article" date="2022" name="Front. Genet.">
        <title>Chromosome-Scale Assembly of the Dendrobium nobile Genome Provides Insights Into the Molecular Mechanism of the Biosynthesis of the Medicinal Active Ingredient of Dendrobium.</title>
        <authorList>
            <person name="Xu Q."/>
            <person name="Niu S.-C."/>
            <person name="Li K.-L."/>
            <person name="Zheng P.-J."/>
            <person name="Zhang X.-J."/>
            <person name="Jia Y."/>
            <person name="Liu Y."/>
            <person name="Niu Y.-X."/>
            <person name="Yu L.-H."/>
            <person name="Chen D.-F."/>
            <person name="Zhang G.-Q."/>
        </authorList>
    </citation>
    <scope>NUCLEOTIDE SEQUENCE</scope>
    <source>
        <tissue evidence="4">Leaf</tissue>
    </source>
</reference>
<dbReference type="GO" id="GO:0005886">
    <property type="term" value="C:plasma membrane"/>
    <property type="evidence" value="ECO:0007669"/>
    <property type="project" value="TreeGrafter"/>
</dbReference>
<dbReference type="Pfam" id="PF13967">
    <property type="entry name" value="RSN1_TM"/>
    <property type="match status" value="1"/>
</dbReference>
<comment type="caution">
    <text evidence="4">The sequence shown here is derived from an EMBL/GenBank/DDBJ whole genome shotgun (WGS) entry which is preliminary data.</text>
</comment>
<proteinExistence type="predicted"/>
<feature type="domain" description="CSC1/OSCA1-like cytosolic" evidence="3">
    <location>
        <begin position="188"/>
        <end position="301"/>
    </location>
</feature>
<dbReference type="PANTHER" id="PTHR13018:SF141">
    <property type="entry name" value="OS01G0950900 PROTEIN"/>
    <property type="match status" value="1"/>
</dbReference>
<feature type="transmembrane region" description="Helical" evidence="1">
    <location>
        <begin position="6"/>
        <end position="27"/>
    </location>
</feature>
<feature type="domain" description="CSC1/OSCA1-like N-terminal transmembrane" evidence="2">
    <location>
        <begin position="6"/>
        <end position="166"/>
    </location>
</feature>
<evidence type="ECO:0000259" key="3">
    <source>
        <dbReference type="Pfam" id="PF14703"/>
    </source>
</evidence>
<dbReference type="AlphaFoldDB" id="A0A8T3AMN2"/>